<keyword evidence="4" id="KW-1133">Transmembrane helix</keyword>
<sequence length="571" mass="62392">MANVNKIQGNMKLSTMIIIEVVIAMILVITQGIVSIANSQKTIRDSREISAITARSTEYINKIRTDMLEMRIQVVKGTLGEYEPQMYNIIKEKNENISDSVNSYLKLGIVSQAEKDALADVTNKVDIYNKTWDGIRAGILNGKIAPIEQRNALKDAAEEVDASLAKADKANLITLKANNVIIDKSMKDSKNLIFSIMLCVMFVLGISSVFLVWSMKKSIKEFAYILERVSKLDLSVKITPDKSEFGQMKKLVKAALNDISRVIRDVIDSAHSVEDKSTSLKVASGQITSATAEVSGAMQEIAAGSNVQAAKLQEINATMDIFSQNIKSITESITDVDKSTEDAMGSAKESSTQLENIVLSINEIKHSFEDVSDKVSILSSNIVRVSDITNLINSIAEQTNLLALNAAIEAARAGESGRGFAVVSDEVRKLAEQSKDSVKDINKLIETVTLESKVMEETTENVGKELESEIDKIQESIDSFRLTINSIEAIAPKVELVGAKIEELNSDKVEIVERVNEISSISQEFTGAAEEIAASSEEVTSSTEEVEGAAIDLQEKSLSMLNMVNKFTLSE</sequence>
<proteinExistence type="inferred from homology"/>
<protein>
    <submittedName>
        <fullName evidence="6">Methyl-accepting chemotaxis sensory transducer</fullName>
    </submittedName>
</protein>
<dbReference type="OrthoDB" id="369336at2"/>
<gene>
    <name evidence="6" type="ORF">CLCY_10c00210</name>
</gene>
<dbReference type="GO" id="GO:0006935">
    <property type="term" value="P:chemotaxis"/>
    <property type="evidence" value="ECO:0007669"/>
    <property type="project" value="InterPro"/>
</dbReference>
<evidence type="ECO:0000313" key="7">
    <source>
        <dbReference type="Proteomes" id="UP000036756"/>
    </source>
</evidence>
<feature type="domain" description="Methyl-accepting transducer" evidence="5">
    <location>
        <begin position="283"/>
        <end position="540"/>
    </location>
</feature>
<evidence type="ECO:0000256" key="4">
    <source>
        <dbReference type="SAM" id="Phobius"/>
    </source>
</evidence>
<comment type="similarity">
    <text evidence="2">Belongs to the methyl-accepting chemotaxis (MCP) protein family.</text>
</comment>
<keyword evidence="4" id="KW-0812">Transmembrane</keyword>
<dbReference type="GO" id="GO:0007165">
    <property type="term" value="P:signal transduction"/>
    <property type="evidence" value="ECO:0007669"/>
    <property type="project" value="UniProtKB-KW"/>
</dbReference>
<accession>A0A0J8G455</accession>
<dbReference type="InterPro" id="IPR004090">
    <property type="entry name" value="Chemotax_Me-accpt_rcpt"/>
</dbReference>
<dbReference type="EMBL" id="LFVU01000007">
    <property type="protein sequence ID" value="KMT22476.1"/>
    <property type="molecule type" value="Genomic_DNA"/>
</dbReference>
<comment type="caution">
    <text evidence="6">The sequence shown here is derived from an EMBL/GenBank/DDBJ whole genome shotgun (WGS) entry which is preliminary data.</text>
</comment>
<evidence type="ECO:0000313" key="6">
    <source>
        <dbReference type="EMBL" id="KMT22476.1"/>
    </source>
</evidence>
<feature type="transmembrane region" description="Helical" evidence="4">
    <location>
        <begin position="16"/>
        <end position="37"/>
    </location>
</feature>
<dbReference type="Gene3D" id="1.10.287.950">
    <property type="entry name" value="Methyl-accepting chemotaxis protein"/>
    <property type="match status" value="1"/>
</dbReference>
<dbReference type="PROSITE" id="PS50111">
    <property type="entry name" value="CHEMOTAXIS_TRANSDUC_2"/>
    <property type="match status" value="1"/>
</dbReference>
<dbReference type="SUPFAM" id="SSF58104">
    <property type="entry name" value="Methyl-accepting chemotaxis protein (MCP) signaling domain"/>
    <property type="match status" value="1"/>
</dbReference>
<dbReference type="PANTHER" id="PTHR32089:SF112">
    <property type="entry name" value="LYSOZYME-LIKE PROTEIN-RELATED"/>
    <property type="match status" value="1"/>
</dbReference>
<dbReference type="GO" id="GO:0016020">
    <property type="term" value="C:membrane"/>
    <property type="evidence" value="ECO:0007669"/>
    <property type="project" value="InterPro"/>
</dbReference>
<dbReference type="STRING" id="1121307.CLCY_10c00210"/>
<dbReference type="PATRIC" id="fig|1121307.3.peg.24"/>
<dbReference type="GO" id="GO:0004888">
    <property type="term" value="F:transmembrane signaling receptor activity"/>
    <property type="evidence" value="ECO:0007669"/>
    <property type="project" value="InterPro"/>
</dbReference>
<dbReference type="PRINTS" id="PR00260">
    <property type="entry name" value="CHEMTRNSDUCR"/>
</dbReference>
<evidence type="ECO:0000259" key="5">
    <source>
        <dbReference type="PROSITE" id="PS50111"/>
    </source>
</evidence>
<keyword evidence="7" id="KW-1185">Reference proteome</keyword>
<dbReference type="InterPro" id="IPR004089">
    <property type="entry name" value="MCPsignal_dom"/>
</dbReference>
<dbReference type="PANTHER" id="PTHR32089">
    <property type="entry name" value="METHYL-ACCEPTING CHEMOTAXIS PROTEIN MCPB"/>
    <property type="match status" value="1"/>
</dbReference>
<name>A0A0J8G455_CLOCY</name>
<feature type="transmembrane region" description="Helical" evidence="4">
    <location>
        <begin position="192"/>
        <end position="213"/>
    </location>
</feature>
<evidence type="ECO:0000256" key="1">
    <source>
        <dbReference type="ARBA" id="ARBA00023224"/>
    </source>
</evidence>
<organism evidence="6 7">
    <name type="scientific">Clostridium cylindrosporum DSM 605</name>
    <dbReference type="NCBI Taxonomy" id="1121307"/>
    <lineage>
        <taxon>Bacteria</taxon>
        <taxon>Bacillati</taxon>
        <taxon>Bacillota</taxon>
        <taxon>Clostridia</taxon>
        <taxon>Eubacteriales</taxon>
        <taxon>Clostridiaceae</taxon>
        <taxon>Clostridium</taxon>
    </lineage>
</organism>
<dbReference type="Pfam" id="PF00015">
    <property type="entry name" value="MCPsignal"/>
    <property type="match status" value="1"/>
</dbReference>
<dbReference type="AlphaFoldDB" id="A0A0J8G455"/>
<keyword evidence="1 3" id="KW-0807">Transducer</keyword>
<evidence type="ECO:0000256" key="2">
    <source>
        <dbReference type="ARBA" id="ARBA00029447"/>
    </source>
</evidence>
<dbReference type="SMART" id="SM00283">
    <property type="entry name" value="MA"/>
    <property type="match status" value="1"/>
</dbReference>
<evidence type="ECO:0000256" key="3">
    <source>
        <dbReference type="PROSITE-ProRule" id="PRU00284"/>
    </source>
</evidence>
<dbReference type="RefSeq" id="WP_048569895.1">
    <property type="nucleotide sequence ID" value="NZ_LFVU01000007.1"/>
</dbReference>
<dbReference type="Proteomes" id="UP000036756">
    <property type="component" value="Unassembled WGS sequence"/>
</dbReference>
<reference evidence="6 7" key="1">
    <citation type="submission" date="2015-06" db="EMBL/GenBank/DDBJ databases">
        <title>Draft genome sequence of the purine-degrading Clostridium cylindrosporum HC-1 (DSM 605).</title>
        <authorList>
            <person name="Poehlein A."/>
            <person name="Schiel-Bengelsdorf B."/>
            <person name="Bengelsdorf F."/>
            <person name="Daniel R."/>
            <person name="Duerre P."/>
        </authorList>
    </citation>
    <scope>NUCLEOTIDE SEQUENCE [LARGE SCALE GENOMIC DNA]</scope>
    <source>
        <strain evidence="6 7">DSM 605</strain>
    </source>
</reference>
<keyword evidence="4" id="KW-0472">Membrane</keyword>